<dbReference type="PRINTS" id="PR00039">
    <property type="entry name" value="HTHLYSR"/>
</dbReference>
<organism evidence="6 7">
    <name type="scientific">Sneathiella sedimenti</name>
    <dbReference type="NCBI Taxonomy" id="2816034"/>
    <lineage>
        <taxon>Bacteria</taxon>
        <taxon>Pseudomonadati</taxon>
        <taxon>Pseudomonadota</taxon>
        <taxon>Alphaproteobacteria</taxon>
        <taxon>Sneathiellales</taxon>
        <taxon>Sneathiellaceae</taxon>
        <taxon>Sneathiella</taxon>
    </lineage>
</organism>
<dbReference type="Gene3D" id="3.40.190.290">
    <property type="match status" value="1"/>
</dbReference>
<evidence type="ECO:0000259" key="5">
    <source>
        <dbReference type="PROSITE" id="PS50931"/>
    </source>
</evidence>
<keyword evidence="3" id="KW-0238">DNA-binding</keyword>
<keyword evidence="7" id="KW-1185">Reference proteome</keyword>
<sequence length="300" mass="33783">MSWDHYRYFLAVAETGSLSAAARQLSVSQPTVGRQIAELEKRLGTRLFERASHGYLLTLAGQQIRDKIKAIEADLDGVEQAISGLDNSLSGTIRISATEGFGSYWLTPKLGLFQRRHPNIRFELMLDISVVDLRRREADIALRLANPRVSDLIGRQVGQTGFGLYGAQAYLDKHGQPKSVSDLANHDFIGWKSGQDRLPFSNALEKYATPEMIKFRCDTVAAQIAAVRSGMGLFLAPHYLVPRDGEVVRLLPSEIQLNFDIWLLTHRDLVNVGRVRALLDFLYEQFRNDRDFLLGEDLRP</sequence>
<dbReference type="PANTHER" id="PTHR30537:SF3">
    <property type="entry name" value="TRANSCRIPTIONAL REGULATORY PROTEIN"/>
    <property type="match status" value="1"/>
</dbReference>
<protein>
    <submittedName>
        <fullName evidence="6">LysR family transcriptional regulator</fullName>
    </submittedName>
</protein>
<dbReference type="InterPro" id="IPR058163">
    <property type="entry name" value="LysR-type_TF_proteobact-type"/>
</dbReference>
<dbReference type="Pfam" id="PF03466">
    <property type="entry name" value="LysR_substrate"/>
    <property type="match status" value="1"/>
</dbReference>
<dbReference type="SUPFAM" id="SSF46785">
    <property type="entry name" value="Winged helix' DNA-binding domain"/>
    <property type="match status" value="1"/>
</dbReference>
<keyword evidence="2" id="KW-0805">Transcription regulation</keyword>
<keyword evidence="4" id="KW-0804">Transcription</keyword>
<dbReference type="Proteomes" id="UP000664761">
    <property type="component" value="Unassembled WGS sequence"/>
</dbReference>
<evidence type="ECO:0000256" key="3">
    <source>
        <dbReference type="ARBA" id="ARBA00023125"/>
    </source>
</evidence>
<evidence type="ECO:0000256" key="2">
    <source>
        <dbReference type="ARBA" id="ARBA00023015"/>
    </source>
</evidence>
<comment type="similarity">
    <text evidence="1">Belongs to the LysR transcriptional regulatory family.</text>
</comment>
<comment type="caution">
    <text evidence="6">The sequence shown here is derived from an EMBL/GenBank/DDBJ whole genome shotgun (WGS) entry which is preliminary data.</text>
</comment>
<gene>
    <name evidence="6" type="ORF">J0X12_11410</name>
</gene>
<evidence type="ECO:0000256" key="1">
    <source>
        <dbReference type="ARBA" id="ARBA00009437"/>
    </source>
</evidence>
<name>A0ABS3F6S4_9PROT</name>
<dbReference type="InterPro" id="IPR036390">
    <property type="entry name" value="WH_DNA-bd_sf"/>
</dbReference>
<reference evidence="6 7" key="1">
    <citation type="submission" date="2021-03" db="EMBL/GenBank/DDBJ databases">
        <title>Sneathiella sp. CAU 1612 isolated from Kang Won-do.</title>
        <authorList>
            <person name="Kim W."/>
        </authorList>
    </citation>
    <scope>NUCLEOTIDE SEQUENCE [LARGE SCALE GENOMIC DNA]</scope>
    <source>
        <strain evidence="6 7">CAU 1612</strain>
    </source>
</reference>
<evidence type="ECO:0000313" key="6">
    <source>
        <dbReference type="EMBL" id="MBO0334229.1"/>
    </source>
</evidence>
<evidence type="ECO:0000313" key="7">
    <source>
        <dbReference type="Proteomes" id="UP000664761"/>
    </source>
</evidence>
<dbReference type="InterPro" id="IPR036388">
    <property type="entry name" value="WH-like_DNA-bd_sf"/>
</dbReference>
<dbReference type="InterPro" id="IPR000847">
    <property type="entry name" value="LysR_HTH_N"/>
</dbReference>
<dbReference type="RefSeq" id="WP_207045784.1">
    <property type="nucleotide sequence ID" value="NZ_JAFLNC010000003.1"/>
</dbReference>
<dbReference type="InterPro" id="IPR005119">
    <property type="entry name" value="LysR_subst-bd"/>
</dbReference>
<dbReference type="SUPFAM" id="SSF53850">
    <property type="entry name" value="Periplasmic binding protein-like II"/>
    <property type="match status" value="1"/>
</dbReference>
<accession>A0ABS3F6S4</accession>
<dbReference type="PANTHER" id="PTHR30537">
    <property type="entry name" value="HTH-TYPE TRANSCRIPTIONAL REGULATOR"/>
    <property type="match status" value="1"/>
</dbReference>
<dbReference type="Pfam" id="PF00126">
    <property type="entry name" value="HTH_1"/>
    <property type="match status" value="1"/>
</dbReference>
<evidence type="ECO:0000256" key="4">
    <source>
        <dbReference type="ARBA" id="ARBA00023163"/>
    </source>
</evidence>
<proteinExistence type="inferred from homology"/>
<dbReference type="PROSITE" id="PS50931">
    <property type="entry name" value="HTH_LYSR"/>
    <property type="match status" value="1"/>
</dbReference>
<dbReference type="Gene3D" id="1.10.10.10">
    <property type="entry name" value="Winged helix-like DNA-binding domain superfamily/Winged helix DNA-binding domain"/>
    <property type="match status" value="1"/>
</dbReference>
<feature type="domain" description="HTH lysR-type" evidence="5">
    <location>
        <begin position="1"/>
        <end position="58"/>
    </location>
</feature>
<dbReference type="EMBL" id="JAFLNC010000003">
    <property type="protein sequence ID" value="MBO0334229.1"/>
    <property type="molecule type" value="Genomic_DNA"/>
</dbReference>
<dbReference type="CDD" id="cd08422">
    <property type="entry name" value="PBP2_CrgA_like"/>
    <property type="match status" value="1"/>
</dbReference>